<feature type="signal peptide" evidence="1">
    <location>
        <begin position="1"/>
        <end position="26"/>
    </location>
</feature>
<dbReference type="EMBL" id="LR746279">
    <property type="protein sequence ID" value="CAA7409755.1"/>
    <property type="molecule type" value="Genomic_DNA"/>
</dbReference>
<evidence type="ECO:0000313" key="3">
    <source>
        <dbReference type="Proteomes" id="UP000663760"/>
    </source>
</evidence>
<gene>
    <name evidence="2" type="ORF">SI8410_16020433</name>
</gene>
<sequence>MLLRRLELCVRLLQFAVELVVTAAEAAEGEIHRGDRALPRPARGSEDARRVSASVLTLIL</sequence>
<keyword evidence="3" id="KW-1185">Reference proteome</keyword>
<evidence type="ECO:0000313" key="2">
    <source>
        <dbReference type="EMBL" id="CAA7409755.1"/>
    </source>
</evidence>
<organism evidence="2 3">
    <name type="scientific">Spirodela intermedia</name>
    <name type="common">Intermediate duckweed</name>
    <dbReference type="NCBI Taxonomy" id="51605"/>
    <lineage>
        <taxon>Eukaryota</taxon>
        <taxon>Viridiplantae</taxon>
        <taxon>Streptophyta</taxon>
        <taxon>Embryophyta</taxon>
        <taxon>Tracheophyta</taxon>
        <taxon>Spermatophyta</taxon>
        <taxon>Magnoliopsida</taxon>
        <taxon>Liliopsida</taxon>
        <taxon>Araceae</taxon>
        <taxon>Lemnoideae</taxon>
        <taxon>Spirodela</taxon>
    </lineage>
</organism>
<protein>
    <submittedName>
        <fullName evidence="2">Uncharacterized protein</fullName>
    </submittedName>
</protein>
<proteinExistence type="predicted"/>
<accession>A0A7I8LKF7</accession>
<dbReference type="Proteomes" id="UP000663760">
    <property type="component" value="Chromosome 16"/>
</dbReference>
<feature type="chain" id="PRO_5029623516" evidence="1">
    <location>
        <begin position="27"/>
        <end position="60"/>
    </location>
</feature>
<evidence type="ECO:0000256" key="1">
    <source>
        <dbReference type="SAM" id="SignalP"/>
    </source>
</evidence>
<name>A0A7I8LKF7_SPIIN</name>
<dbReference type="AlphaFoldDB" id="A0A7I8LKF7"/>
<reference evidence="2" key="1">
    <citation type="submission" date="2020-02" db="EMBL/GenBank/DDBJ databases">
        <authorList>
            <person name="Scholz U."/>
            <person name="Mascher M."/>
            <person name="Fiebig A."/>
        </authorList>
    </citation>
    <scope>NUCLEOTIDE SEQUENCE</scope>
</reference>
<keyword evidence="1" id="KW-0732">Signal</keyword>